<dbReference type="AlphaFoldDB" id="A0A8X7MUS0"/>
<dbReference type="Proteomes" id="UP000077684">
    <property type="component" value="Unassembled WGS sequence"/>
</dbReference>
<feature type="signal peptide" evidence="2">
    <location>
        <begin position="1"/>
        <end position="21"/>
    </location>
</feature>
<evidence type="ECO:0000313" key="3">
    <source>
        <dbReference type="EMBL" id="KAE8249200.1"/>
    </source>
</evidence>
<feature type="region of interest" description="Disordered" evidence="1">
    <location>
        <begin position="281"/>
        <end position="303"/>
    </location>
</feature>
<dbReference type="EMBL" id="LWDE02000298">
    <property type="protein sequence ID" value="KAE8249200.1"/>
    <property type="molecule type" value="Genomic_DNA"/>
</dbReference>
<gene>
    <name evidence="3" type="ORF">A4X06_0g3337</name>
</gene>
<evidence type="ECO:0000256" key="2">
    <source>
        <dbReference type="SAM" id="SignalP"/>
    </source>
</evidence>
<comment type="caution">
    <text evidence="3">The sequence shown here is derived from an EMBL/GenBank/DDBJ whole genome shotgun (WGS) entry which is preliminary data.</text>
</comment>
<evidence type="ECO:0000313" key="4">
    <source>
        <dbReference type="Proteomes" id="UP000077684"/>
    </source>
</evidence>
<reference evidence="3" key="1">
    <citation type="submission" date="2016-04" db="EMBL/GenBank/DDBJ databases">
        <authorList>
            <person name="Nguyen H.D."/>
            <person name="Samba Siva P."/>
            <person name="Cullis J."/>
            <person name="Levesque C.A."/>
            <person name="Hambleton S."/>
        </authorList>
    </citation>
    <scope>NUCLEOTIDE SEQUENCE</scope>
    <source>
        <strain evidence="3">DAOMC 236426</strain>
    </source>
</reference>
<sequence>MFFRSTFAAAALVSAATLVAADYDPANMPAKTDPSHDQIGYNDCISRYGASNAKSLCQNVYINSVKDFCLWGPRFTAEIGDQEGEVVAYCMKSGYGTRLIPSGTIKGVQFVKTPSFVQVTGNCDCTKIKLSNGDQGGELDPHGATGAGNPVGGVVFTRAFNGDGSFQQIHEWSNFMAHDEFSFRACIGPNAKKFCPHIYDLQGSHWNHPGTYRDGTFEQCDGQEGAMPGRYIKHETTSVFRQEDGSHPSGQAPGATSNCREYASISNGPAAYVPGKAATTKAATTTSKSTATSKSTTTSKSTSTVKTTVKAAAKTTAAAASRRHHVNRQGAH</sequence>
<name>A0A8X7MUS0_9BASI</name>
<evidence type="ECO:0008006" key="5">
    <source>
        <dbReference type="Google" id="ProtNLM"/>
    </source>
</evidence>
<protein>
    <recommendedName>
        <fullName evidence="5">Cellulase</fullName>
    </recommendedName>
</protein>
<organism evidence="3 4">
    <name type="scientific">Tilletia controversa</name>
    <name type="common">dwarf bunt fungus</name>
    <dbReference type="NCBI Taxonomy" id="13291"/>
    <lineage>
        <taxon>Eukaryota</taxon>
        <taxon>Fungi</taxon>
        <taxon>Dikarya</taxon>
        <taxon>Basidiomycota</taxon>
        <taxon>Ustilaginomycotina</taxon>
        <taxon>Exobasidiomycetes</taxon>
        <taxon>Tilletiales</taxon>
        <taxon>Tilletiaceae</taxon>
        <taxon>Tilletia</taxon>
    </lineage>
</organism>
<keyword evidence="4" id="KW-1185">Reference proteome</keyword>
<reference evidence="3" key="2">
    <citation type="journal article" date="2019" name="IMA Fungus">
        <title>Genome sequencing and comparison of five Tilletia species to identify candidate genes for the detection of regulated species infecting wheat.</title>
        <authorList>
            <person name="Nguyen H.D.T."/>
            <person name="Sultana T."/>
            <person name="Kesanakurti P."/>
            <person name="Hambleton S."/>
        </authorList>
    </citation>
    <scope>NUCLEOTIDE SEQUENCE</scope>
    <source>
        <strain evidence="3">DAOMC 236426</strain>
    </source>
</reference>
<feature type="chain" id="PRO_5036481977" description="Cellulase" evidence="2">
    <location>
        <begin position="22"/>
        <end position="332"/>
    </location>
</feature>
<accession>A0A8X7MUS0</accession>
<proteinExistence type="predicted"/>
<keyword evidence="2" id="KW-0732">Signal</keyword>
<evidence type="ECO:0000256" key="1">
    <source>
        <dbReference type="SAM" id="MobiDB-lite"/>
    </source>
</evidence>